<organism evidence="5 6">
    <name type="scientific">[Mycobacterium] manitobense</name>
    <dbReference type="NCBI Taxonomy" id="190147"/>
    <lineage>
        <taxon>Bacteria</taxon>
        <taxon>Bacillati</taxon>
        <taxon>Actinomycetota</taxon>
        <taxon>Actinomycetes</taxon>
        <taxon>Mycobacteriales</taxon>
        <taxon>Mycobacteriaceae</taxon>
        <taxon>Mycolicibacterium</taxon>
    </lineage>
</organism>
<dbReference type="GO" id="GO:0032259">
    <property type="term" value="P:methylation"/>
    <property type="evidence" value="ECO:0007669"/>
    <property type="project" value="UniProtKB-KW"/>
</dbReference>
<keyword evidence="3" id="KW-0949">S-adenosyl-L-methionine</keyword>
<evidence type="ECO:0000256" key="1">
    <source>
        <dbReference type="ARBA" id="ARBA00022603"/>
    </source>
</evidence>
<dbReference type="Gene3D" id="3.40.50.150">
    <property type="entry name" value="Vaccinia Virus protein VP39"/>
    <property type="match status" value="1"/>
</dbReference>
<protein>
    <submittedName>
        <fullName evidence="5">Class I SAM-dependent methyltransferase</fullName>
    </submittedName>
</protein>
<dbReference type="AlphaFoldDB" id="A0A9X2YJQ0"/>
<sequence>MSEAQKFWDELYGARERVWSGRVNPWLAETAAPLSPGRALDLGCGEGGDSVWLAEHGWLVTAVDISPTALDRAAAAAEAAGVTARIDFQRHDLLESFPDGEFDLVSAQFLQSPLDFDRDTVLRRAVAAVAPGGVLIVVDHGAAPPWAHEMARKHRFLSVDEVIDPIGLDPAEWQRVRAEPVERSATGPDGEAGTLLDNVIVLRRVTH</sequence>
<dbReference type="PANTHER" id="PTHR43464">
    <property type="entry name" value="METHYLTRANSFERASE"/>
    <property type="match status" value="1"/>
</dbReference>
<dbReference type="GO" id="GO:0008168">
    <property type="term" value="F:methyltransferase activity"/>
    <property type="evidence" value="ECO:0007669"/>
    <property type="project" value="UniProtKB-KW"/>
</dbReference>
<evidence type="ECO:0000313" key="6">
    <source>
        <dbReference type="Proteomes" id="UP001140293"/>
    </source>
</evidence>
<dbReference type="InterPro" id="IPR029063">
    <property type="entry name" value="SAM-dependent_MTases_sf"/>
</dbReference>
<dbReference type="RefSeq" id="WP_264010555.1">
    <property type="nucleotide sequence ID" value="NZ_JACKSJ010000004.1"/>
</dbReference>
<evidence type="ECO:0000313" key="5">
    <source>
        <dbReference type="EMBL" id="MCV7168364.1"/>
    </source>
</evidence>
<dbReference type="CDD" id="cd02440">
    <property type="entry name" value="AdoMet_MTases"/>
    <property type="match status" value="1"/>
</dbReference>
<keyword evidence="1 5" id="KW-0489">Methyltransferase</keyword>
<reference evidence="5" key="2">
    <citation type="journal article" date="2022" name="BMC Genomics">
        <title>Comparative genome analysis of mycobacteria focusing on tRNA and non-coding RNA.</title>
        <authorList>
            <person name="Behra P.R.K."/>
            <person name="Pettersson B.M.F."/>
            <person name="Ramesh M."/>
            <person name="Das S."/>
            <person name="Dasgupta S."/>
            <person name="Kirsebom L.A."/>
        </authorList>
    </citation>
    <scope>NUCLEOTIDE SEQUENCE</scope>
    <source>
        <strain evidence="5">DSM 44615</strain>
    </source>
</reference>
<evidence type="ECO:0000256" key="2">
    <source>
        <dbReference type="ARBA" id="ARBA00022679"/>
    </source>
</evidence>
<name>A0A9X2YJQ0_9MYCO</name>
<dbReference type="InterPro" id="IPR041698">
    <property type="entry name" value="Methyltransf_25"/>
</dbReference>
<proteinExistence type="predicted"/>
<dbReference type="PANTHER" id="PTHR43464:SF19">
    <property type="entry name" value="UBIQUINONE BIOSYNTHESIS O-METHYLTRANSFERASE, MITOCHONDRIAL"/>
    <property type="match status" value="1"/>
</dbReference>
<dbReference type="SUPFAM" id="SSF53335">
    <property type="entry name" value="S-adenosyl-L-methionine-dependent methyltransferases"/>
    <property type="match status" value="1"/>
</dbReference>
<reference evidence="5" key="1">
    <citation type="submission" date="2020-07" db="EMBL/GenBank/DDBJ databases">
        <authorList>
            <person name="Pettersson B.M.F."/>
            <person name="Behra P.R.K."/>
            <person name="Ramesh M."/>
            <person name="Das S."/>
            <person name="Dasgupta S."/>
            <person name="Kirsebom L.A."/>
        </authorList>
    </citation>
    <scope>NUCLEOTIDE SEQUENCE</scope>
    <source>
        <strain evidence="5">DSM 44615</strain>
    </source>
</reference>
<accession>A0A9X2YJQ0</accession>
<keyword evidence="6" id="KW-1185">Reference proteome</keyword>
<dbReference type="Proteomes" id="UP001140293">
    <property type="component" value="Unassembled WGS sequence"/>
</dbReference>
<evidence type="ECO:0000259" key="4">
    <source>
        <dbReference type="Pfam" id="PF13649"/>
    </source>
</evidence>
<feature type="domain" description="Methyltransferase" evidence="4">
    <location>
        <begin position="40"/>
        <end position="133"/>
    </location>
</feature>
<gene>
    <name evidence="5" type="ORF">H7I41_00355</name>
</gene>
<keyword evidence="2" id="KW-0808">Transferase</keyword>
<dbReference type="EMBL" id="JACKSJ010000004">
    <property type="protein sequence ID" value="MCV7168364.1"/>
    <property type="molecule type" value="Genomic_DNA"/>
</dbReference>
<evidence type="ECO:0000256" key="3">
    <source>
        <dbReference type="ARBA" id="ARBA00022691"/>
    </source>
</evidence>
<comment type="caution">
    <text evidence="5">The sequence shown here is derived from an EMBL/GenBank/DDBJ whole genome shotgun (WGS) entry which is preliminary data.</text>
</comment>
<dbReference type="Pfam" id="PF13649">
    <property type="entry name" value="Methyltransf_25"/>
    <property type="match status" value="1"/>
</dbReference>